<dbReference type="InterPro" id="IPR016181">
    <property type="entry name" value="Acyl_CoA_acyltransferase"/>
</dbReference>
<dbReference type="PROSITE" id="PS51186">
    <property type="entry name" value="GNAT"/>
    <property type="match status" value="1"/>
</dbReference>
<proteinExistence type="predicted"/>
<dbReference type="PATRIC" id="fig|1330534.3.peg.1646"/>
<keyword evidence="1" id="KW-0808">Transferase</keyword>
<sequence length="157" mass="17769">MEVSIIKGEEKHSADCINALQKSELGRVHFSKENSAFKSVNEGISKGEIFVAINKEGLCVGFIWVVENGAFHSFPYLHLIAVKEEYRNLGIGKKLLQYFEDTNAKEYTKLFLVVADFNVGAKRLYEKVGYQEVCIIPDLYKKGIAEQLMMKNIKGDL</sequence>
<accession>U4R3T2</accession>
<dbReference type="STRING" id="1330534.L323_08250"/>
<organism evidence="4 5">
    <name type="scientific">Ruminiclostridium papyrosolvens C7</name>
    <dbReference type="NCBI Taxonomy" id="1330534"/>
    <lineage>
        <taxon>Bacteria</taxon>
        <taxon>Bacillati</taxon>
        <taxon>Bacillota</taxon>
        <taxon>Clostridia</taxon>
        <taxon>Eubacteriales</taxon>
        <taxon>Oscillospiraceae</taxon>
        <taxon>Ruminiclostridium</taxon>
    </lineage>
</organism>
<dbReference type="PANTHER" id="PTHR42919:SF8">
    <property type="entry name" value="N-ALPHA-ACETYLTRANSFERASE 50"/>
    <property type="match status" value="1"/>
</dbReference>
<keyword evidence="2" id="KW-0012">Acyltransferase</keyword>
<evidence type="ECO:0000256" key="2">
    <source>
        <dbReference type="ARBA" id="ARBA00023315"/>
    </source>
</evidence>
<protein>
    <recommendedName>
        <fullName evidence="3">N-acetyltransferase domain-containing protein</fullName>
    </recommendedName>
</protein>
<gene>
    <name evidence="4" type="ORF">L323_08250</name>
</gene>
<dbReference type="RefSeq" id="WP_020815200.1">
    <property type="nucleotide sequence ID" value="NZ_ATAY01000028.1"/>
</dbReference>
<dbReference type="Pfam" id="PF00583">
    <property type="entry name" value="Acetyltransf_1"/>
    <property type="match status" value="1"/>
</dbReference>
<feature type="domain" description="N-acetyltransferase" evidence="3">
    <location>
        <begin position="4"/>
        <end position="154"/>
    </location>
</feature>
<dbReference type="PANTHER" id="PTHR42919">
    <property type="entry name" value="N-ALPHA-ACETYLTRANSFERASE"/>
    <property type="match status" value="1"/>
</dbReference>
<dbReference type="InterPro" id="IPR051556">
    <property type="entry name" value="N-term/lysine_N-AcTrnsfr"/>
</dbReference>
<dbReference type="CDD" id="cd04301">
    <property type="entry name" value="NAT_SF"/>
    <property type="match status" value="1"/>
</dbReference>
<dbReference type="EMBL" id="ATAY01000028">
    <property type="protein sequence ID" value="EPR12328.1"/>
    <property type="molecule type" value="Genomic_DNA"/>
</dbReference>
<comment type="caution">
    <text evidence="4">The sequence shown here is derived from an EMBL/GenBank/DDBJ whole genome shotgun (WGS) entry which is preliminary data.</text>
</comment>
<evidence type="ECO:0000259" key="3">
    <source>
        <dbReference type="PROSITE" id="PS51186"/>
    </source>
</evidence>
<dbReference type="SUPFAM" id="SSF55729">
    <property type="entry name" value="Acyl-CoA N-acyltransferases (Nat)"/>
    <property type="match status" value="1"/>
</dbReference>
<evidence type="ECO:0000256" key="1">
    <source>
        <dbReference type="ARBA" id="ARBA00022679"/>
    </source>
</evidence>
<evidence type="ECO:0000313" key="4">
    <source>
        <dbReference type="EMBL" id="EPR12328.1"/>
    </source>
</evidence>
<name>U4R3T2_9FIRM</name>
<evidence type="ECO:0000313" key="5">
    <source>
        <dbReference type="Proteomes" id="UP000016860"/>
    </source>
</evidence>
<reference evidence="4 5" key="1">
    <citation type="journal article" date="2013" name="Genome Announc.">
        <title>Draft Genome Sequence of the Cellulolytic Bacterium Clostridium papyrosolvens C7 (ATCC 700395).</title>
        <authorList>
            <person name="Zepeda V."/>
            <person name="Dassa B."/>
            <person name="Borovok I."/>
            <person name="Lamed R."/>
            <person name="Bayer E.A."/>
            <person name="Cate J.H."/>
        </authorList>
    </citation>
    <scope>NUCLEOTIDE SEQUENCE [LARGE SCALE GENOMIC DNA]</scope>
    <source>
        <strain evidence="4 5">C7</strain>
    </source>
</reference>
<dbReference type="OrthoDB" id="9795206at2"/>
<dbReference type="Proteomes" id="UP000016860">
    <property type="component" value="Unassembled WGS sequence"/>
</dbReference>
<dbReference type="Gene3D" id="3.40.630.30">
    <property type="match status" value="1"/>
</dbReference>
<dbReference type="GO" id="GO:0016747">
    <property type="term" value="F:acyltransferase activity, transferring groups other than amino-acyl groups"/>
    <property type="evidence" value="ECO:0007669"/>
    <property type="project" value="InterPro"/>
</dbReference>
<dbReference type="AlphaFoldDB" id="U4R3T2"/>
<dbReference type="InterPro" id="IPR000182">
    <property type="entry name" value="GNAT_dom"/>
</dbReference>